<gene>
    <name evidence="2" type="ORF">BerOc1_03015</name>
</gene>
<evidence type="ECO:0000313" key="3">
    <source>
        <dbReference type="Proteomes" id="UP000181901"/>
    </source>
</evidence>
<keyword evidence="1" id="KW-0472">Membrane</keyword>
<dbReference type="RefSeq" id="WP_071546455.1">
    <property type="nucleotide sequence ID" value="NZ_LKAQ01000004.1"/>
</dbReference>
<feature type="transmembrane region" description="Helical" evidence="1">
    <location>
        <begin position="20"/>
        <end position="39"/>
    </location>
</feature>
<reference evidence="2 3" key="1">
    <citation type="submission" date="2015-09" db="EMBL/GenBank/DDBJ databases">
        <title>Genome of Desulfovibrio dechloracetivorans BerOc1, a mercury methylating strain isolated from highly hydrocarbons and metals contaminated coastal sediments.</title>
        <authorList>
            <person name="Goni Urriza M."/>
            <person name="Gassie C."/>
            <person name="Bouchez O."/>
            <person name="Klopp C."/>
            <person name="Ranchou-Peyruse A."/>
            <person name="Remy G."/>
        </authorList>
    </citation>
    <scope>NUCLEOTIDE SEQUENCE [LARGE SCALE GENOMIC DNA]</scope>
    <source>
        <strain evidence="2 3">BerOc1</strain>
    </source>
</reference>
<dbReference type="EMBL" id="LKAQ01000004">
    <property type="protein sequence ID" value="OIQ51070.1"/>
    <property type="molecule type" value="Genomic_DNA"/>
</dbReference>
<evidence type="ECO:0008006" key="4">
    <source>
        <dbReference type="Google" id="ProtNLM"/>
    </source>
</evidence>
<dbReference type="OrthoDB" id="5458611at2"/>
<dbReference type="Proteomes" id="UP000181901">
    <property type="component" value="Unassembled WGS sequence"/>
</dbReference>
<comment type="caution">
    <text evidence="2">The sequence shown here is derived from an EMBL/GenBank/DDBJ whole genome shotgun (WGS) entry which is preliminary data.</text>
</comment>
<dbReference type="AlphaFoldDB" id="A0A1J5MX19"/>
<accession>A0A1J5MX19</accession>
<evidence type="ECO:0000313" key="2">
    <source>
        <dbReference type="EMBL" id="OIQ51070.1"/>
    </source>
</evidence>
<sequence length="140" mass="16074">MVYLSGSTPRRTPLRRLARVLLGLAAVSLIVWALASIPYDILRAERSRLFGEEVTSGLVLKLRTDEDPEHPHARVVIEYTYVDPDGYARRAEARLPDSLWRQYRPGRVVKVLLVKGRPDISRIPDEVEPAFQVWLRNLMN</sequence>
<evidence type="ECO:0000256" key="1">
    <source>
        <dbReference type="SAM" id="Phobius"/>
    </source>
</evidence>
<keyword evidence="1" id="KW-1133">Transmembrane helix</keyword>
<keyword evidence="1" id="KW-0812">Transmembrane</keyword>
<organism evidence="2 3">
    <name type="scientific">Pseudodesulfovibrio hydrargyri</name>
    <dbReference type="NCBI Taxonomy" id="2125990"/>
    <lineage>
        <taxon>Bacteria</taxon>
        <taxon>Pseudomonadati</taxon>
        <taxon>Thermodesulfobacteriota</taxon>
        <taxon>Desulfovibrionia</taxon>
        <taxon>Desulfovibrionales</taxon>
        <taxon>Desulfovibrionaceae</taxon>
    </lineage>
</organism>
<keyword evidence="3" id="KW-1185">Reference proteome</keyword>
<name>A0A1J5MX19_9BACT</name>
<protein>
    <recommendedName>
        <fullName evidence="4">DUF3592 domain-containing protein</fullName>
    </recommendedName>
</protein>
<proteinExistence type="predicted"/>